<feature type="region of interest" description="Disordered" evidence="1">
    <location>
        <begin position="1"/>
        <end position="96"/>
    </location>
</feature>
<sequence>MSYNHYGSQDVRSGGGGGNGNGGGYGGRNTSSSSNRSSLSRAVNSNSGQGNSRGGWGNSNSNGNSSNSSQKYNNYGNSSGNSKNRGQPKGGGPKIRGQTMAFWEECFVCAVCRTNISGPDSLVQHCMGKAHMKKNRGRRGYAGVVANAAGITPDVSQALIDRCSTGMGTTSSIQGGGGGKGGGGMVNQEKLGVVGLSAQSSAMVLDALRKNKSEK</sequence>
<feature type="non-terminal residue" evidence="3">
    <location>
        <position position="215"/>
    </location>
</feature>
<evidence type="ECO:0000313" key="3">
    <source>
        <dbReference type="EMBL" id="GMH59915.1"/>
    </source>
</evidence>
<evidence type="ECO:0000313" key="4">
    <source>
        <dbReference type="Proteomes" id="UP001165082"/>
    </source>
</evidence>
<organism evidence="3 4">
    <name type="scientific">Triparma retinervis</name>
    <dbReference type="NCBI Taxonomy" id="2557542"/>
    <lineage>
        <taxon>Eukaryota</taxon>
        <taxon>Sar</taxon>
        <taxon>Stramenopiles</taxon>
        <taxon>Ochrophyta</taxon>
        <taxon>Bolidophyceae</taxon>
        <taxon>Parmales</taxon>
        <taxon>Triparmaceae</taxon>
        <taxon>Triparma</taxon>
    </lineage>
</organism>
<feature type="compositionally biased region" description="Gly residues" evidence="1">
    <location>
        <begin position="13"/>
        <end position="27"/>
    </location>
</feature>
<dbReference type="AlphaFoldDB" id="A0A9W7DZN1"/>
<feature type="compositionally biased region" description="Polar residues" evidence="1">
    <location>
        <begin position="1"/>
        <end position="11"/>
    </location>
</feature>
<evidence type="ECO:0000259" key="2">
    <source>
        <dbReference type="PROSITE" id="PS00028"/>
    </source>
</evidence>
<protein>
    <recommendedName>
        <fullName evidence="2">C2H2-type domain-containing protein</fullName>
    </recommendedName>
</protein>
<proteinExistence type="predicted"/>
<reference evidence="3" key="1">
    <citation type="submission" date="2022-07" db="EMBL/GenBank/DDBJ databases">
        <title>Genome analysis of Parmales, a sister group of diatoms, reveals the evolutionary specialization of diatoms from phago-mixotrophs to photoautotrophs.</title>
        <authorList>
            <person name="Ban H."/>
            <person name="Sato S."/>
            <person name="Yoshikawa S."/>
            <person name="Kazumasa Y."/>
            <person name="Nakamura Y."/>
            <person name="Ichinomiya M."/>
            <person name="Saitoh K."/>
            <person name="Sato N."/>
            <person name="Blanc-Mathieu R."/>
            <person name="Endo H."/>
            <person name="Kuwata A."/>
            <person name="Ogata H."/>
        </authorList>
    </citation>
    <scope>NUCLEOTIDE SEQUENCE</scope>
</reference>
<gene>
    <name evidence="3" type="ORF">TrRE_jg3305</name>
</gene>
<accession>A0A9W7DZN1</accession>
<dbReference type="PROSITE" id="PS00028">
    <property type="entry name" value="ZINC_FINGER_C2H2_1"/>
    <property type="match status" value="1"/>
</dbReference>
<keyword evidence="4" id="KW-1185">Reference proteome</keyword>
<name>A0A9W7DZN1_9STRA</name>
<comment type="caution">
    <text evidence="3">The sequence shown here is derived from an EMBL/GenBank/DDBJ whole genome shotgun (WGS) entry which is preliminary data.</text>
</comment>
<dbReference type="InterPro" id="IPR013087">
    <property type="entry name" value="Znf_C2H2_type"/>
</dbReference>
<evidence type="ECO:0000256" key="1">
    <source>
        <dbReference type="SAM" id="MobiDB-lite"/>
    </source>
</evidence>
<feature type="compositionally biased region" description="Low complexity" evidence="1">
    <location>
        <begin position="28"/>
        <end position="50"/>
    </location>
</feature>
<dbReference type="EMBL" id="BRXZ01002326">
    <property type="protein sequence ID" value="GMH59915.1"/>
    <property type="molecule type" value="Genomic_DNA"/>
</dbReference>
<dbReference type="Proteomes" id="UP001165082">
    <property type="component" value="Unassembled WGS sequence"/>
</dbReference>
<feature type="domain" description="C2H2-type" evidence="2">
    <location>
        <begin position="109"/>
        <end position="131"/>
    </location>
</feature>
<feature type="compositionally biased region" description="Low complexity" evidence="1">
    <location>
        <begin position="58"/>
        <end position="85"/>
    </location>
</feature>